<organism evidence="1 2">
    <name type="scientific">Marinilactibacillus psychrotolerans</name>
    <dbReference type="NCBI Taxonomy" id="191770"/>
    <lineage>
        <taxon>Bacteria</taxon>
        <taxon>Bacillati</taxon>
        <taxon>Bacillota</taxon>
        <taxon>Bacilli</taxon>
        <taxon>Lactobacillales</taxon>
        <taxon>Carnobacteriaceae</taxon>
        <taxon>Marinilactibacillus</taxon>
    </lineage>
</organism>
<accession>A0AAV3WR88</accession>
<dbReference type="EMBL" id="BKBI01000004">
    <property type="protein sequence ID" value="GEQ35088.1"/>
    <property type="molecule type" value="Genomic_DNA"/>
</dbReference>
<reference evidence="1" key="1">
    <citation type="submission" date="2019-08" db="EMBL/GenBank/DDBJ databases">
        <title>Marinilactibacillus psychrotolerans M13-2T whole genome sequencing project.</title>
        <authorList>
            <person name="Ishikawa M."/>
            <person name="Suzuki T."/>
            <person name="Matsutani M."/>
        </authorList>
    </citation>
    <scope>NUCLEOTIDE SEQUENCE</scope>
    <source>
        <strain evidence="1">M13-2T</strain>
    </source>
</reference>
<dbReference type="AlphaFoldDB" id="A0AAV3WR88"/>
<dbReference type="RefSeq" id="WP_091763010.1">
    <property type="nucleotide sequence ID" value="NZ_BJVX01000005.1"/>
</dbReference>
<evidence type="ECO:0008006" key="3">
    <source>
        <dbReference type="Google" id="ProtNLM"/>
    </source>
</evidence>
<proteinExistence type="predicted"/>
<evidence type="ECO:0000313" key="1">
    <source>
        <dbReference type="EMBL" id="GEQ35088.1"/>
    </source>
</evidence>
<dbReference type="GeneID" id="96910912"/>
<sequence>MTTPTITLMDAYMMETLFSKGIQKEDFLHTMKERKLDKYMYFDDSFDYSELNSSVKDKEDLFEDAIKKNQYTISYLTIGGLKNLLNIKYGFVEEKDYILYDQKLENLTVDHKQLKEIKALVKSAWRVIESGKKSDDSMTISISHVSIL</sequence>
<gene>
    <name evidence="1" type="ORF">M132T_05960</name>
</gene>
<protein>
    <recommendedName>
        <fullName evidence="3">DUF2513 domain-containing protein</fullName>
    </recommendedName>
</protein>
<comment type="caution">
    <text evidence="1">The sequence shown here is derived from an EMBL/GenBank/DDBJ whole genome shotgun (WGS) entry which is preliminary data.</text>
</comment>
<name>A0AAV3WR88_9LACT</name>
<evidence type="ECO:0000313" key="2">
    <source>
        <dbReference type="Proteomes" id="UP000887127"/>
    </source>
</evidence>
<dbReference type="Proteomes" id="UP000887127">
    <property type="component" value="Unassembled WGS sequence"/>
</dbReference>